<proteinExistence type="predicted"/>
<dbReference type="Pfam" id="PF18939">
    <property type="entry name" value="DUF5686"/>
    <property type="match status" value="1"/>
</dbReference>
<keyword evidence="2" id="KW-0378">Hydrolase</keyword>
<comment type="caution">
    <text evidence="2">The sequence shown here is derived from an EMBL/GenBank/DDBJ whole genome shotgun (WGS) entry which is preliminary data.</text>
</comment>
<evidence type="ECO:0000313" key="2">
    <source>
        <dbReference type="EMBL" id="RGU54993.1"/>
    </source>
</evidence>
<dbReference type="AlphaFoldDB" id="A0A412TMJ4"/>
<dbReference type="InterPro" id="IPR043741">
    <property type="entry name" value="DUF5686"/>
</dbReference>
<dbReference type="InterPro" id="IPR008969">
    <property type="entry name" value="CarboxyPept-like_regulatory"/>
</dbReference>
<gene>
    <name evidence="2" type="ORF">DWW57_14250</name>
</gene>
<accession>A0A412TMJ4</accession>
<sequence length="829" mass="95180">MNKRIVLLVVLLLLGQCMWAQSTRVKGKVTDAKTGEVLPLVNVFFTGTTIGMTTDFDGEYYLETREEVTELQASFVGYLPKTVKINKGAYNAVDFQLEPQTFDLDEVKVTPGENPAHVILRNVSKNKYRNNPARFEQYYCKTYTKMELDLTNIKPGFKNKKLQKNFGFIFEHMDTSVITGKAYLPVMISEASADYYYRKSPSLSREIVNASRISGIEEDYTLAQFTGHLHANVNFYDNYIDIFEVRFASPLSDHGLLFYKYFLVDSLQIDGRKTYKIRFHPKSFSTPVLDGEVNIDSMTWALQSAHVKMMKGLNVNWIRHLVLDNENQFLDDSVWFPKQDKIFADFSIVMSDSSKMVSFLGHRQVDYSHIQLNPVIPDRVLKMDNNVIIDNNVLKNDDRFWDTIRPYALSGKEKQIYGMVDSIKNVPLYQNIYTIVSMVLGGYYDTEYVEWGPYYKLLSFNKQEGCRFQLGARTTTDFSKKIRLFGYGAYGTKDRRWKGAGGFDYSFNDLPTSKLSVAFKHDVVQLGAGINAFTEGNILSSIFSRGDNDRLSMVNQLDVNFEKEWRQGVSNTLGVQVRDLFSNPYVPFVKPDGELMPSIQSTIVRLNTRLSKDEIVVRKAFDKYSLGSDYPIIGVDLAMGVKGLFKNDYEFYRAVASINYDFPISPIGKSHVVLTGGKIFGKVPYPLLKLHEGNATYFYDPYAFSCMNYYEFASDTWLAFFYEHHFKGFFLGKIPLMKKLKWREVFIFKGLIGTLSDKNNGSLPDTRAVLLFPEGMSSVSKPYFETGVGIENIFRLFRIDAIWRLTHREDRPGQHVQNFAINFSVHLNF</sequence>
<keyword evidence="2" id="KW-0121">Carboxypeptidase</keyword>
<dbReference type="Gene3D" id="2.60.40.1120">
    <property type="entry name" value="Carboxypeptidase-like, regulatory domain"/>
    <property type="match status" value="1"/>
</dbReference>
<dbReference type="RefSeq" id="WP_118160630.1">
    <property type="nucleotide sequence ID" value="NZ_QRYC01000023.1"/>
</dbReference>
<evidence type="ECO:0000313" key="3">
    <source>
        <dbReference type="Proteomes" id="UP000284243"/>
    </source>
</evidence>
<dbReference type="SUPFAM" id="SSF49464">
    <property type="entry name" value="Carboxypeptidase regulatory domain-like"/>
    <property type="match status" value="1"/>
</dbReference>
<dbReference type="GO" id="GO:0004180">
    <property type="term" value="F:carboxypeptidase activity"/>
    <property type="evidence" value="ECO:0007669"/>
    <property type="project" value="UniProtKB-KW"/>
</dbReference>
<reference evidence="2 3" key="1">
    <citation type="submission" date="2018-08" db="EMBL/GenBank/DDBJ databases">
        <title>A genome reference for cultivated species of the human gut microbiota.</title>
        <authorList>
            <person name="Zou Y."/>
            <person name="Xue W."/>
            <person name="Luo G."/>
        </authorList>
    </citation>
    <scope>NUCLEOTIDE SEQUENCE [LARGE SCALE GENOMIC DNA]</scope>
    <source>
        <strain evidence="2 3">AF16-14</strain>
    </source>
</reference>
<organism evidence="2 3">
    <name type="scientific">Odoribacter splanchnicus</name>
    <dbReference type="NCBI Taxonomy" id="28118"/>
    <lineage>
        <taxon>Bacteria</taxon>
        <taxon>Pseudomonadati</taxon>
        <taxon>Bacteroidota</taxon>
        <taxon>Bacteroidia</taxon>
        <taxon>Bacteroidales</taxon>
        <taxon>Odoribacteraceae</taxon>
        <taxon>Odoribacter</taxon>
    </lineage>
</organism>
<feature type="chain" id="PRO_5019102830" evidence="1">
    <location>
        <begin position="23"/>
        <end position="829"/>
    </location>
</feature>
<keyword evidence="2" id="KW-0645">Protease</keyword>
<dbReference type="Proteomes" id="UP000284243">
    <property type="component" value="Unassembled WGS sequence"/>
</dbReference>
<protein>
    <submittedName>
        <fullName evidence="2">Carboxypeptidase-like regulatory domain-containing protein</fullName>
    </submittedName>
</protein>
<dbReference type="EMBL" id="QRYC01000023">
    <property type="protein sequence ID" value="RGU54993.1"/>
    <property type="molecule type" value="Genomic_DNA"/>
</dbReference>
<evidence type="ECO:0000256" key="1">
    <source>
        <dbReference type="SAM" id="SignalP"/>
    </source>
</evidence>
<feature type="signal peptide" evidence="1">
    <location>
        <begin position="1"/>
        <end position="22"/>
    </location>
</feature>
<name>A0A412TMJ4_9BACT</name>
<dbReference type="Pfam" id="PF13715">
    <property type="entry name" value="CarbopepD_reg_2"/>
    <property type="match status" value="1"/>
</dbReference>
<keyword evidence="1" id="KW-0732">Signal</keyword>